<dbReference type="Gene3D" id="3.40.50.10320">
    <property type="entry name" value="LmbE-like"/>
    <property type="match status" value="1"/>
</dbReference>
<organism evidence="1 2">
    <name type="scientific">Polaribacter ponticola</name>
    <dbReference type="NCBI Taxonomy" id="2978475"/>
    <lineage>
        <taxon>Bacteria</taxon>
        <taxon>Pseudomonadati</taxon>
        <taxon>Bacteroidota</taxon>
        <taxon>Flavobacteriia</taxon>
        <taxon>Flavobacteriales</taxon>
        <taxon>Flavobacteriaceae</taxon>
    </lineage>
</organism>
<gene>
    <name evidence="1" type="primary">bshB1</name>
    <name evidence="1" type="ORF">N5A56_001145</name>
</gene>
<evidence type="ECO:0000313" key="2">
    <source>
        <dbReference type="Proteomes" id="UP001151478"/>
    </source>
</evidence>
<dbReference type="InterPro" id="IPR003737">
    <property type="entry name" value="GlcNAc_PI_deacetylase-related"/>
</dbReference>
<proteinExistence type="predicted"/>
<dbReference type="PANTHER" id="PTHR12993:SF30">
    <property type="entry name" value="N-ACETYL-ALPHA-D-GLUCOSAMINYL L-MALATE DEACETYLASE 1"/>
    <property type="match status" value="1"/>
</dbReference>
<comment type="caution">
    <text evidence="1">The sequence shown here is derived from an EMBL/GenBank/DDBJ whole genome shotgun (WGS) entry which is preliminary data.</text>
</comment>
<dbReference type="NCBIfam" id="TIGR04001">
    <property type="entry name" value="thiol_BshB1"/>
    <property type="match status" value="1"/>
</dbReference>
<sequence length="238" mass="26750">MNTFKVDILAFGAHPDDVECAASGVILKHIALGKTVAIVDMTAGEMGTFGTPERRAKEAEKASEILKINYRDQFGLADGAIENNEESRLLVIQAIRKYQPEIVLANAINDRHPDHANAAKLVADACFISGLKKKETFFNGEIQEPWRPKSVYHYIQDYFIDPDFVIDISSEMNKKIETIKAFNSQFVKPENNQPNSIIGLLYQIKSTNSIYGRPINAKYAEGFTVNRYLGVNNFFQLK</sequence>
<dbReference type="RefSeq" id="WP_265724156.1">
    <property type="nucleotide sequence ID" value="NZ_JAOSLC020000002.1"/>
</dbReference>
<dbReference type="Proteomes" id="UP001151478">
    <property type="component" value="Unassembled WGS sequence"/>
</dbReference>
<protein>
    <submittedName>
        <fullName evidence="1">Bacillithiol biosynthesis deacetylase BshB1</fullName>
    </submittedName>
</protein>
<accession>A0ABT5S681</accession>
<dbReference type="PANTHER" id="PTHR12993">
    <property type="entry name" value="N-ACETYLGLUCOSAMINYL-PHOSPHATIDYLINOSITOL DE-N-ACETYLASE-RELATED"/>
    <property type="match status" value="1"/>
</dbReference>
<name>A0ABT5S681_9FLAO</name>
<keyword evidence="2" id="KW-1185">Reference proteome</keyword>
<dbReference type="SUPFAM" id="SSF102588">
    <property type="entry name" value="LmbE-like"/>
    <property type="match status" value="1"/>
</dbReference>
<dbReference type="InterPro" id="IPR024078">
    <property type="entry name" value="LmbE-like_dom_sf"/>
</dbReference>
<dbReference type="InterPro" id="IPR023842">
    <property type="entry name" value="Bacillithiol_biosynth_BshB1"/>
</dbReference>
<dbReference type="Pfam" id="PF02585">
    <property type="entry name" value="PIG-L"/>
    <property type="match status" value="1"/>
</dbReference>
<reference evidence="1" key="1">
    <citation type="submission" date="2023-02" db="EMBL/GenBank/DDBJ databases">
        <title>Polaribacter ponticola sp. nov., isolated from seawater.</title>
        <authorList>
            <person name="Baek J.H."/>
            <person name="Kim J.M."/>
            <person name="Choi D.G."/>
            <person name="Jeon C.O."/>
        </authorList>
    </citation>
    <scope>NUCLEOTIDE SEQUENCE</scope>
    <source>
        <strain evidence="1">MSW5</strain>
    </source>
</reference>
<evidence type="ECO:0000313" key="1">
    <source>
        <dbReference type="EMBL" id="MDD7913125.1"/>
    </source>
</evidence>
<dbReference type="EMBL" id="JAOSLC020000002">
    <property type="protein sequence ID" value="MDD7913125.1"/>
    <property type="molecule type" value="Genomic_DNA"/>
</dbReference>